<evidence type="ECO:0000313" key="1">
    <source>
        <dbReference type="EMBL" id="KAG7097163.1"/>
    </source>
</evidence>
<dbReference type="EMBL" id="CM032182">
    <property type="protein sequence ID" value="KAG7097163.1"/>
    <property type="molecule type" value="Genomic_DNA"/>
</dbReference>
<dbReference type="Proteomes" id="UP001049176">
    <property type="component" value="Chromosome 2"/>
</dbReference>
<reference evidence="1" key="1">
    <citation type="journal article" date="2021" name="Genome Biol. Evol.">
        <title>The assembled and annotated genome of the fairy-ring fungus Marasmius oreades.</title>
        <authorList>
            <person name="Hiltunen M."/>
            <person name="Ament-Velasquez S.L."/>
            <person name="Johannesson H."/>
        </authorList>
    </citation>
    <scope>NUCLEOTIDE SEQUENCE</scope>
    <source>
        <strain evidence="1">03SP1</strain>
    </source>
</reference>
<sequence length="144" mass="16076">MSLSRRLAQAILSSRKSFSLPHRTLGVLSHQSLPHARSFAITPRRQASENTELEELYNKLSQTTVYKKLLASPEAIDALQSFAQAMKGLGIDLTKPPSPMQMLKLSMNKEVREAGMRMNTEFAKAGIDLSDKNVLEEVMSAMKR</sequence>
<evidence type="ECO:0000313" key="2">
    <source>
        <dbReference type="Proteomes" id="UP001049176"/>
    </source>
</evidence>
<keyword evidence="2" id="KW-1185">Reference proteome</keyword>
<accession>A0A9P7UYU5</accession>
<dbReference type="KEGG" id="more:E1B28_004540"/>
<dbReference type="AlphaFoldDB" id="A0A9P7UYU5"/>
<proteinExistence type="predicted"/>
<dbReference type="GeneID" id="66073616"/>
<protein>
    <submittedName>
        <fullName evidence="1">Uncharacterized protein</fullName>
    </submittedName>
</protein>
<gene>
    <name evidence="1" type="ORF">E1B28_004540</name>
</gene>
<dbReference type="RefSeq" id="XP_043013633.1">
    <property type="nucleotide sequence ID" value="XM_043149031.1"/>
</dbReference>
<name>A0A9P7UYU5_9AGAR</name>
<dbReference type="OrthoDB" id="10008801at2759"/>
<organism evidence="1 2">
    <name type="scientific">Marasmius oreades</name>
    <name type="common">fairy-ring Marasmius</name>
    <dbReference type="NCBI Taxonomy" id="181124"/>
    <lineage>
        <taxon>Eukaryota</taxon>
        <taxon>Fungi</taxon>
        <taxon>Dikarya</taxon>
        <taxon>Basidiomycota</taxon>
        <taxon>Agaricomycotina</taxon>
        <taxon>Agaricomycetes</taxon>
        <taxon>Agaricomycetidae</taxon>
        <taxon>Agaricales</taxon>
        <taxon>Marasmiineae</taxon>
        <taxon>Marasmiaceae</taxon>
        <taxon>Marasmius</taxon>
    </lineage>
</organism>
<comment type="caution">
    <text evidence="1">The sequence shown here is derived from an EMBL/GenBank/DDBJ whole genome shotgun (WGS) entry which is preliminary data.</text>
</comment>